<protein>
    <recommendedName>
        <fullName evidence="2">Gfd2/YDR514C-like C-terminal domain-containing protein</fullName>
    </recommendedName>
</protein>
<feature type="region of interest" description="Disordered" evidence="1">
    <location>
        <begin position="319"/>
        <end position="338"/>
    </location>
</feature>
<dbReference type="Gene3D" id="3.30.420.10">
    <property type="entry name" value="Ribonuclease H-like superfamily/Ribonuclease H"/>
    <property type="match status" value="1"/>
</dbReference>
<reference evidence="3" key="1">
    <citation type="submission" date="2021-12" db="EMBL/GenBank/DDBJ databases">
        <authorList>
            <person name="Zaccaron A."/>
            <person name="Stergiopoulos I."/>
        </authorList>
    </citation>
    <scope>NUCLEOTIDE SEQUENCE</scope>
    <source>
        <strain evidence="3">Race5_Kim</strain>
    </source>
</reference>
<gene>
    <name evidence="3" type="ORF">CLAFUR5_08557</name>
</gene>
<accession>A0A9Q8P6Q4</accession>
<dbReference type="RefSeq" id="XP_047759443.1">
    <property type="nucleotide sequence ID" value="XM_047907705.1"/>
</dbReference>
<sequence length="338" mass="37614">MDKQITSQTKDSWRQRWFSNATKKRARAEYHDDFGAYLAAFKPEPNVKPRTPDKEIRRQQRVLARAPHRALRESYYDTAEAMMKDLVTSLSSGRPTLSAAADIVFVCIDLEGDMQCGISELGVATLDTRDLFKSMKSASQCSIETMNYRLSKRSNRKFMHGQTTDLSADLLKSTILDSLVIQDDQNPSQNRNIILVGHSVRSELASFDGLGIPLEDLPSKSVLDTYALRQQIFGHSGALHEILEHLHVPHVKTLLHCAGNDAHHTLQALAAMLAIQLRARTAESGSGSVLAQLEGLAKKPVILPLAAEKREQEDWEDFLGEGSGLDWGEDGDVDGSWY</sequence>
<dbReference type="GeneID" id="71988435"/>
<dbReference type="EMBL" id="CP090165">
    <property type="protein sequence ID" value="UJO15077.1"/>
    <property type="molecule type" value="Genomic_DNA"/>
</dbReference>
<dbReference type="KEGG" id="ffu:CLAFUR5_08557"/>
<proteinExistence type="predicted"/>
<evidence type="ECO:0000313" key="3">
    <source>
        <dbReference type="EMBL" id="UJO15077.1"/>
    </source>
</evidence>
<dbReference type="AlphaFoldDB" id="A0A9Q8P6Q4"/>
<reference evidence="3" key="2">
    <citation type="journal article" date="2022" name="Microb. Genom.">
        <title>A chromosome-scale genome assembly of the tomato pathogen Cladosporium fulvum reveals a compartmentalized genome architecture and the presence of a dispensable chromosome.</title>
        <authorList>
            <person name="Zaccaron A.Z."/>
            <person name="Chen L.H."/>
            <person name="Samaras A."/>
            <person name="Stergiopoulos I."/>
        </authorList>
    </citation>
    <scope>NUCLEOTIDE SEQUENCE</scope>
    <source>
        <strain evidence="3">Race5_Kim</strain>
    </source>
</reference>
<dbReference type="OMA" id="CSIETMN"/>
<dbReference type="OrthoDB" id="3650839at2759"/>
<evidence type="ECO:0000256" key="1">
    <source>
        <dbReference type="SAM" id="MobiDB-lite"/>
    </source>
</evidence>
<name>A0A9Q8P6Q4_PASFU</name>
<keyword evidence="4" id="KW-1185">Reference proteome</keyword>
<dbReference type="PANTHER" id="PTHR28083:SF1">
    <property type="entry name" value="GOOD FOR FULL DBP5 ACTIVITY PROTEIN 2"/>
    <property type="match status" value="1"/>
</dbReference>
<dbReference type="PANTHER" id="PTHR28083">
    <property type="entry name" value="GOOD FOR FULL DBP5 ACTIVITY PROTEIN 2"/>
    <property type="match status" value="1"/>
</dbReference>
<dbReference type="InterPro" id="IPR048519">
    <property type="entry name" value="Gfd2/YDR514C-like_C"/>
</dbReference>
<dbReference type="GO" id="GO:0003676">
    <property type="term" value="F:nucleic acid binding"/>
    <property type="evidence" value="ECO:0007669"/>
    <property type="project" value="InterPro"/>
</dbReference>
<dbReference type="InterPro" id="IPR040151">
    <property type="entry name" value="Gfd2/YDR514C-like"/>
</dbReference>
<evidence type="ECO:0000313" key="4">
    <source>
        <dbReference type="Proteomes" id="UP000756132"/>
    </source>
</evidence>
<evidence type="ECO:0000259" key="2">
    <source>
        <dbReference type="Pfam" id="PF21762"/>
    </source>
</evidence>
<dbReference type="InterPro" id="IPR036397">
    <property type="entry name" value="RNaseH_sf"/>
</dbReference>
<organism evidence="3 4">
    <name type="scientific">Passalora fulva</name>
    <name type="common">Tomato leaf mold</name>
    <name type="synonym">Cladosporium fulvum</name>
    <dbReference type="NCBI Taxonomy" id="5499"/>
    <lineage>
        <taxon>Eukaryota</taxon>
        <taxon>Fungi</taxon>
        <taxon>Dikarya</taxon>
        <taxon>Ascomycota</taxon>
        <taxon>Pezizomycotina</taxon>
        <taxon>Dothideomycetes</taxon>
        <taxon>Dothideomycetidae</taxon>
        <taxon>Mycosphaerellales</taxon>
        <taxon>Mycosphaerellaceae</taxon>
        <taxon>Fulvia</taxon>
    </lineage>
</organism>
<dbReference type="SUPFAM" id="SSF53098">
    <property type="entry name" value="Ribonuclease H-like"/>
    <property type="match status" value="1"/>
</dbReference>
<feature type="domain" description="Gfd2/YDR514C-like C-terminal" evidence="2">
    <location>
        <begin position="104"/>
        <end position="272"/>
    </location>
</feature>
<feature type="compositionally biased region" description="Acidic residues" evidence="1">
    <location>
        <begin position="327"/>
        <end position="338"/>
    </location>
</feature>
<dbReference type="Pfam" id="PF21762">
    <property type="entry name" value="DEDDh_C"/>
    <property type="match status" value="1"/>
</dbReference>
<dbReference type="InterPro" id="IPR012337">
    <property type="entry name" value="RNaseH-like_sf"/>
</dbReference>
<dbReference type="Proteomes" id="UP000756132">
    <property type="component" value="Chromosome 3"/>
</dbReference>
<dbReference type="GO" id="GO:0005634">
    <property type="term" value="C:nucleus"/>
    <property type="evidence" value="ECO:0007669"/>
    <property type="project" value="TreeGrafter"/>
</dbReference>